<comment type="similarity">
    <text evidence="9">Belongs to the G-protein coupled receptor 1 family.</text>
</comment>
<organism evidence="12 13">
    <name type="scientific">Patiria miniata</name>
    <name type="common">Bat star</name>
    <name type="synonym">Asterina miniata</name>
    <dbReference type="NCBI Taxonomy" id="46514"/>
    <lineage>
        <taxon>Eukaryota</taxon>
        <taxon>Metazoa</taxon>
        <taxon>Echinodermata</taxon>
        <taxon>Eleutherozoa</taxon>
        <taxon>Asterozoa</taxon>
        <taxon>Asteroidea</taxon>
        <taxon>Valvatacea</taxon>
        <taxon>Valvatida</taxon>
        <taxon>Asterinidae</taxon>
        <taxon>Patiria</taxon>
    </lineage>
</organism>
<comment type="subcellular location">
    <subcellularLocation>
        <location evidence="1">Cell membrane</location>
        <topology evidence="1">Multi-pass membrane protein</topology>
    </subcellularLocation>
</comment>
<keyword evidence="3 9" id="KW-0812">Transmembrane</keyword>
<dbReference type="PRINTS" id="PR00237">
    <property type="entry name" value="GPCRRHODOPSN"/>
</dbReference>
<dbReference type="GeneID" id="119719321"/>
<keyword evidence="6 10" id="KW-0472">Membrane</keyword>
<keyword evidence="2" id="KW-1003">Cell membrane</keyword>
<dbReference type="PROSITE" id="PS00237">
    <property type="entry name" value="G_PROTEIN_RECEP_F1_1"/>
    <property type="match status" value="1"/>
</dbReference>
<dbReference type="Proteomes" id="UP000887568">
    <property type="component" value="Unplaced"/>
</dbReference>
<keyword evidence="4 10" id="KW-1133">Transmembrane helix</keyword>
<evidence type="ECO:0000313" key="12">
    <source>
        <dbReference type="EnsemblMetazoa" id="XP_038044664.1"/>
    </source>
</evidence>
<dbReference type="PANTHER" id="PTHR24228:SF72">
    <property type="entry name" value="G-PROTEIN COUPLED RECEPTORS FAMILY 1 PROFILE DOMAIN-CONTAINING PROTEIN"/>
    <property type="match status" value="1"/>
</dbReference>
<dbReference type="GO" id="GO:0004930">
    <property type="term" value="F:G protein-coupled receptor activity"/>
    <property type="evidence" value="ECO:0007669"/>
    <property type="project" value="UniProtKB-KW"/>
</dbReference>
<keyword evidence="13" id="KW-1185">Reference proteome</keyword>
<evidence type="ECO:0000256" key="9">
    <source>
        <dbReference type="RuleBase" id="RU000688"/>
    </source>
</evidence>
<evidence type="ECO:0000256" key="5">
    <source>
        <dbReference type="ARBA" id="ARBA00023040"/>
    </source>
</evidence>
<feature type="transmembrane region" description="Helical" evidence="10">
    <location>
        <begin position="148"/>
        <end position="169"/>
    </location>
</feature>
<evidence type="ECO:0000256" key="7">
    <source>
        <dbReference type="ARBA" id="ARBA00023170"/>
    </source>
</evidence>
<feature type="transmembrane region" description="Helical" evidence="10">
    <location>
        <begin position="108"/>
        <end position="128"/>
    </location>
</feature>
<evidence type="ECO:0000313" key="13">
    <source>
        <dbReference type="Proteomes" id="UP000887568"/>
    </source>
</evidence>
<feature type="domain" description="G-protein coupled receptors family 1 profile" evidence="11">
    <location>
        <begin position="88"/>
        <end position="354"/>
    </location>
</feature>
<keyword evidence="8 9" id="KW-0807">Transducer</keyword>
<dbReference type="CDD" id="cd00637">
    <property type="entry name" value="7tm_classA_rhodopsin-like"/>
    <property type="match status" value="1"/>
</dbReference>
<evidence type="ECO:0000259" key="11">
    <source>
        <dbReference type="PROSITE" id="PS50262"/>
    </source>
</evidence>
<feature type="transmembrane region" description="Helical" evidence="10">
    <location>
        <begin position="73"/>
        <end position="96"/>
    </location>
</feature>
<name>A0A913YY33_PATMI</name>
<accession>A0A913YY33</accession>
<feature type="transmembrane region" description="Helical" evidence="10">
    <location>
        <begin position="306"/>
        <end position="329"/>
    </location>
</feature>
<evidence type="ECO:0000256" key="3">
    <source>
        <dbReference type="ARBA" id="ARBA00022692"/>
    </source>
</evidence>
<dbReference type="Pfam" id="PF00001">
    <property type="entry name" value="7tm_1"/>
    <property type="match status" value="1"/>
</dbReference>
<dbReference type="OMA" id="MACTWIV"/>
<feature type="transmembrane region" description="Helical" evidence="10">
    <location>
        <begin position="15"/>
        <end position="37"/>
    </location>
</feature>
<dbReference type="InterPro" id="IPR017452">
    <property type="entry name" value="GPCR_Rhodpsn_7TM"/>
</dbReference>
<dbReference type="InterPro" id="IPR000276">
    <property type="entry name" value="GPCR_Rhodpsn"/>
</dbReference>
<dbReference type="RefSeq" id="XP_038044664.1">
    <property type="nucleotide sequence ID" value="XM_038188736.1"/>
</dbReference>
<proteinExistence type="inferred from homology"/>
<dbReference type="Gene3D" id="1.20.1070.10">
    <property type="entry name" value="Rhodopsin 7-helix transmembrane proteins"/>
    <property type="match status" value="1"/>
</dbReference>
<evidence type="ECO:0000256" key="4">
    <source>
        <dbReference type="ARBA" id="ARBA00022989"/>
    </source>
</evidence>
<evidence type="ECO:0000256" key="6">
    <source>
        <dbReference type="ARBA" id="ARBA00023136"/>
    </source>
</evidence>
<feature type="transmembrane region" description="Helical" evidence="10">
    <location>
        <begin position="237"/>
        <end position="261"/>
    </location>
</feature>
<dbReference type="SUPFAM" id="SSF81321">
    <property type="entry name" value="Family A G protein-coupled receptor-like"/>
    <property type="match status" value="1"/>
</dbReference>
<keyword evidence="7 9" id="KW-0675">Receptor</keyword>
<evidence type="ECO:0000256" key="2">
    <source>
        <dbReference type="ARBA" id="ARBA00022475"/>
    </source>
</evidence>
<evidence type="ECO:0000256" key="10">
    <source>
        <dbReference type="SAM" id="Phobius"/>
    </source>
</evidence>
<dbReference type="OrthoDB" id="10044919at2759"/>
<evidence type="ECO:0000256" key="8">
    <source>
        <dbReference type="ARBA" id="ARBA00023224"/>
    </source>
</evidence>
<keyword evidence="5 9" id="KW-0297">G-protein coupled receptor</keyword>
<dbReference type="GO" id="GO:0005886">
    <property type="term" value="C:plasma membrane"/>
    <property type="evidence" value="ECO:0007669"/>
    <property type="project" value="UniProtKB-SubCell"/>
</dbReference>
<protein>
    <recommendedName>
        <fullName evidence="11">G-protein coupled receptors family 1 profile domain-containing protein</fullName>
    </recommendedName>
</protein>
<dbReference type="PANTHER" id="PTHR24228">
    <property type="entry name" value="B2 BRADYKININ RECEPTOR/ANGIOTENSIN II RECEPTOR"/>
    <property type="match status" value="1"/>
</dbReference>
<sequence>MSANSVVCIACMRRYYNLALQLLDIILGFLSSIPRVLMSPSRSMDTWRVNTTNVVWTSDEPFKTYRNYYERQIIASMTILISILGIIGNTLVITAVPLSKKLRTVTNVFVLNLSVSDLLSCLFLPWDAVALLSEDGWPLQQANWLCSMTAFVLITGHNCTVNTLALIAINRWIGLTKTHATTRRIYTRRNIACMLVVAWFVPLCSALVPVFTDFGEFGYEPRYSSCLWVRNNPYTNLYGLILGICFFPIHLIIITLCYAAIYRYVIKTSRRTVSHDVTTVSGTVNGIASGIQKRLWQRKVAVTKNLAYVVLAYVILRTPSIVALIPLGFDWSIRMTPYAAKITFFGCCINPMIYATSHPDFKEALSFMFRGCR</sequence>
<dbReference type="AlphaFoldDB" id="A0A913YY33"/>
<reference evidence="12" key="1">
    <citation type="submission" date="2022-11" db="UniProtKB">
        <authorList>
            <consortium name="EnsemblMetazoa"/>
        </authorList>
    </citation>
    <scope>IDENTIFICATION</scope>
</reference>
<dbReference type="PROSITE" id="PS50262">
    <property type="entry name" value="G_PROTEIN_RECEP_F1_2"/>
    <property type="match status" value="1"/>
</dbReference>
<feature type="transmembrane region" description="Helical" evidence="10">
    <location>
        <begin position="190"/>
        <end position="211"/>
    </location>
</feature>
<evidence type="ECO:0000256" key="1">
    <source>
        <dbReference type="ARBA" id="ARBA00004651"/>
    </source>
</evidence>
<dbReference type="EnsemblMetazoa" id="XM_038188736.1">
    <property type="protein sequence ID" value="XP_038044664.1"/>
    <property type="gene ID" value="LOC119719321"/>
</dbReference>